<feature type="domain" description="PilZ" evidence="1">
    <location>
        <begin position="3"/>
        <end position="82"/>
    </location>
</feature>
<keyword evidence="3" id="KW-1185">Reference proteome</keyword>
<gene>
    <name evidence="2" type="ORF">F6X53_28115</name>
</gene>
<evidence type="ECO:0000313" key="2">
    <source>
        <dbReference type="EMBL" id="KAB1072552.1"/>
    </source>
</evidence>
<dbReference type="GO" id="GO:0035438">
    <property type="term" value="F:cyclic-di-GMP binding"/>
    <property type="evidence" value="ECO:0007669"/>
    <property type="project" value="InterPro"/>
</dbReference>
<evidence type="ECO:0000259" key="1">
    <source>
        <dbReference type="Pfam" id="PF07238"/>
    </source>
</evidence>
<proteinExistence type="predicted"/>
<dbReference type="Gene3D" id="2.40.10.220">
    <property type="entry name" value="predicted glycosyltransferase like domains"/>
    <property type="match status" value="1"/>
</dbReference>
<sequence length="85" mass="9092">MDEKRAEPRRRALLPGTISLPSGGAIDCLLRDRSSTGARLKVESVIGIPDAFTLGLTAGGEAHPVRVAWRKQHELGVEFLKGTSA</sequence>
<organism evidence="2 3">
    <name type="scientific">Methylobacterium soli</name>
    <dbReference type="NCBI Taxonomy" id="553447"/>
    <lineage>
        <taxon>Bacteria</taxon>
        <taxon>Pseudomonadati</taxon>
        <taxon>Pseudomonadota</taxon>
        <taxon>Alphaproteobacteria</taxon>
        <taxon>Hyphomicrobiales</taxon>
        <taxon>Methylobacteriaceae</taxon>
        <taxon>Methylobacterium</taxon>
    </lineage>
</organism>
<name>A0A6L3SR05_9HYPH</name>
<dbReference type="Proteomes" id="UP000474159">
    <property type="component" value="Unassembled WGS sequence"/>
</dbReference>
<dbReference type="RefSeq" id="WP_151004617.1">
    <property type="nucleotide sequence ID" value="NZ_BPQY01000271.1"/>
</dbReference>
<dbReference type="OrthoDB" id="7188320at2"/>
<accession>A0A6L3SR05</accession>
<dbReference type="InterPro" id="IPR009875">
    <property type="entry name" value="PilZ_domain"/>
</dbReference>
<protein>
    <submittedName>
        <fullName evidence="2">PilZ domain-containing protein</fullName>
    </submittedName>
</protein>
<reference evidence="2 3" key="1">
    <citation type="submission" date="2019-09" db="EMBL/GenBank/DDBJ databases">
        <title>YIM 48816 draft genome.</title>
        <authorList>
            <person name="Jiang L."/>
        </authorList>
    </citation>
    <scope>NUCLEOTIDE SEQUENCE [LARGE SCALE GENOMIC DNA]</scope>
    <source>
        <strain evidence="2 3">YIM 48816</strain>
    </source>
</reference>
<evidence type="ECO:0000313" key="3">
    <source>
        <dbReference type="Proteomes" id="UP000474159"/>
    </source>
</evidence>
<dbReference type="AlphaFoldDB" id="A0A6L3SR05"/>
<comment type="caution">
    <text evidence="2">The sequence shown here is derived from an EMBL/GenBank/DDBJ whole genome shotgun (WGS) entry which is preliminary data.</text>
</comment>
<dbReference type="SUPFAM" id="SSF141371">
    <property type="entry name" value="PilZ domain-like"/>
    <property type="match status" value="1"/>
</dbReference>
<dbReference type="EMBL" id="VZZK01000048">
    <property type="protein sequence ID" value="KAB1072552.1"/>
    <property type="molecule type" value="Genomic_DNA"/>
</dbReference>
<dbReference type="Pfam" id="PF07238">
    <property type="entry name" value="PilZ"/>
    <property type="match status" value="1"/>
</dbReference>